<accession>A0A2A9NYH1</accession>
<protein>
    <submittedName>
        <fullName evidence="1">Uncharacterized protein</fullName>
    </submittedName>
</protein>
<name>A0A2A9NYH1_OPHUN</name>
<dbReference type="AlphaFoldDB" id="A0A2A9NYH1"/>
<proteinExistence type="predicted"/>
<keyword evidence="2" id="KW-1185">Reference proteome</keyword>
<sequence>MPEHPNSLTLFFGDGNGDAQVLPCFLPCPPGFAIFHVDAIAGQQKRKSAILAACEEREPSAFTDCPCSNRA</sequence>
<gene>
    <name evidence="1" type="ORF">XA68_10750</name>
</gene>
<comment type="caution">
    <text evidence="1">The sequence shown here is derived from an EMBL/GenBank/DDBJ whole genome shotgun (WGS) entry which is preliminary data.</text>
</comment>
<evidence type="ECO:0000313" key="2">
    <source>
        <dbReference type="Proteomes" id="UP000037136"/>
    </source>
</evidence>
<reference evidence="1 2" key="2">
    <citation type="journal article" date="2017" name="Sci. Rep.">
        <title>Ant-infecting Ophiocordyceps genomes reveal a high diversity of potential behavioral manipulation genes and a possible major role for enterotoxins.</title>
        <authorList>
            <person name="de Bekker C."/>
            <person name="Ohm R.A."/>
            <person name="Evans H.C."/>
            <person name="Brachmann A."/>
            <person name="Hughes D.P."/>
        </authorList>
    </citation>
    <scope>NUCLEOTIDE SEQUENCE [LARGE SCALE GENOMIC DNA]</scope>
    <source>
        <strain evidence="1 2">SC16a</strain>
    </source>
</reference>
<dbReference type="Proteomes" id="UP000037136">
    <property type="component" value="Unassembled WGS sequence"/>
</dbReference>
<reference evidence="1 2" key="1">
    <citation type="journal article" date="2015" name="BMC Genomics">
        <title>Gene expression during zombie ant biting behavior reflects the complexity underlying fungal parasitic behavioral manipulation.</title>
        <authorList>
            <person name="de Bekker C."/>
            <person name="Ohm R.A."/>
            <person name="Loreto R.G."/>
            <person name="Sebastian A."/>
            <person name="Albert I."/>
            <person name="Merrow M."/>
            <person name="Brachmann A."/>
            <person name="Hughes D.P."/>
        </authorList>
    </citation>
    <scope>NUCLEOTIDE SEQUENCE [LARGE SCALE GENOMIC DNA]</scope>
    <source>
        <strain evidence="1 2">SC16a</strain>
    </source>
</reference>
<organism evidence="1 2">
    <name type="scientific">Ophiocordyceps unilateralis</name>
    <name type="common">Zombie-ant fungus</name>
    <name type="synonym">Torrubia unilateralis</name>
    <dbReference type="NCBI Taxonomy" id="268505"/>
    <lineage>
        <taxon>Eukaryota</taxon>
        <taxon>Fungi</taxon>
        <taxon>Dikarya</taxon>
        <taxon>Ascomycota</taxon>
        <taxon>Pezizomycotina</taxon>
        <taxon>Sordariomycetes</taxon>
        <taxon>Hypocreomycetidae</taxon>
        <taxon>Hypocreales</taxon>
        <taxon>Ophiocordycipitaceae</taxon>
        <taxon>Ophiocordyceps</taxon>
    </lineage>
</organism>
<dbReference type="EMBL" id="LAZP02001200">
    <property type="protein sequence ID" value="PFH55099.1"/>
    <property type="molecule type" value="Genomic_DNA"/>
</dbReference>
<evidence type="ECO:0000313" key="1">
    <source>
        <dbReference type="EMBL" id="PFH55099.1"/>
    </source>
</evidence>